<dbReference type="EMBL" id="DQ366718">
    <property type="protein sequence ID" value="ABE10993.1"/>
    <property type="molecule type" value="Genomic_DNA"/>
</dbReference>
<proteinExistence type="predicted"/>
<reference evidence="3" key="1">
    <citation type="journal article" date="2006" name="Science">
        <title>Genomic islands and the ecology and evolution of Prochlorococcus.</title>
        <authorList>
            <person name="Coleman M.L."/>
            <person name="Sullivan M.B."/>
            <person name="Martiny A.C."/>
            <person name="Steglich C."/>
            <person name="Barry K."/>
            <person name="Delong E.F."/>
            <person name="Chisholm S.W."/>
        </authorList>
    </citation>
    <scope>NUCLEOTIDE SEQUENCE</scope>
</reference>
<organism evidence="3">
    <name type="scientific">uncultured Prochlorococcus marinus clone ASNC612</name>
    <dbReference type="NCBI Taxonomy" id="379370"/>
    <lineage>
        <taxon>Bacteria</taxon>
        <taxon>Bacillati</taxon>
        <taxon>Cyanobacteriota</taxon>
        <taxon>Cyanophyceae</taxon>
        <taxon>Synechococcales</taxon>
        <taxon>Prochlorococcaceae</taxon>
        <taxon>Prochlorococcus</taxon>
    </lineage>
</organism>
<dbReference type="GO" id="GO:0005524">
    <property type="term" value="F:ATP binding"/>
    <property type="evidence" value="ECO:0007669"/>
    <property type="project" value="InterPro"/>
</dbReference>
<dbReference type="AlphaFoldDB" id="Q1PKQ2"/>
<dbReference type="Gene3D" id="3.40.50.300">
    <property type="entry name" value="P-loop containing nucleotide triphosphate hydrolases"/>
    <property type="match status" value="2"/>
</dbReference>
<dbReference type="GO" id="GO:0003677">
    <property type="term" value="F:DNA binding"/>
    <property type="evidence" value="ECO:0007669"/>
    <property type="project" value="InterPro"/>
</dbReference>
<dbReference type="SMART" id="SM00487">
    <property type="entry name" value="DEXDc"/>
    <property type="match status" value="1"/>
</dbReference>
<protein>
    <submittedName>
        <fullName evidence="3">Putative helicase</fullName>
    </submittedName>
</protein>
<keyword evidence="3" id="KW-0067">ATP-binding</keyword>
<keyword evidence="3" id="KW-0547">Nucleotide-binding</keyword>
<sequence length="1048" mass="122856">MATFEHFYKSLSPNSQVRGKEFEKLVKWFLQTDPRWNNLVKKVWLWDEHPQRDEWGPDCGIDLVFEDLIGNNWAVQAKCFDSHNSIRKEHMDSFIAESSDSRFQKRLLVTSTDNIGPNVERLLSRHKVVKILLEDLVNADLEYPEDPINFKNAKRKDPPKPYPHQEEAIKDVLKRLRDEDKGQVLMACGTGKTLTALWIKERLKAENVLVLLPSLSLLSQTLKEWNKAAKDKFKWICVCSDKSVAKEDKSNDNWISNTSDIGVPVTSSTEDIKKFLSEKGSKIIFSTYQSSSLIVDVHNDENIPPFEIVFADEAHRCAGKVSKTFSFVLDEKKIRANKRLFFTATPIILSNQIKKQASVNDIEIASMDDISKFGNIFHQLKFSDAINRVPPLLTDYQVVIVGVDDPLIQQQIINRNLLTSDEENIYDAERLAASISVIKSIKDYNLKRIISFHNKVKSAEKFSSDIEKIYQLIPTNEKPSWSVNSDYVSGSMNTNKRNTKLKRLKNLKSDETRILSNARCLSEGVDVPTLDGIAFIDPKSSQIDIIQAVGRAIRKSEEKKIGTIIIPVYLGDTENLEEEILASKFNNVWKIILALKSQDDSLMETIDRLRIQIGRGSGTSRGGDGLEKIVIVPEKISNKFSKSIKTLLVKNTSENWYERYGELLKFFETSQEFSPEKNTPLMRWVNWQRHLYKENRLSKERINKLNEIDKWVWNEIDAYWENMYRKLIEFKKKYGHARPPQRKTALGSWIQTQRARYKRNQIHKEQIEKLNQISDWSWDPFRDDWFNKFEELKLFIKENGHARPPQRKSVLGTWCNKQRSLYKKGKLPQEYIQLLESLRSWTWDPNESDWEDSFIKVENFIDKYGHMKIHETNKELVSWVDKQRRSFKDGTLSKIREDKLSKLVGWVWDPLEKIWDEKFAEFKIFVSENGHANIPQSHPTLGSWVGRLRNRYKKGTLEIEKIKILESYDQWEWNILDAKWEENYEKLLLFIKKHQRLPPQSESEGKWANKQRQRYRKNVLEEKRIQKLNNIELWVWEFNIKEDKSTNS</sequence>
<name>Q1PKQ2_PROMR</name>
<dbReference type="Pfam" id="PF00271">
    <property type="entry name" value="Helicase_C"/>
    <property type="match status" value="1"/>
</dbReference>
<dbReference type="Pfam" id="PF13156">
    <property type="entry name" value="Mrr_cat_2"/>
    <property type="match status" value="1"/>
</dbReference>
<accession>Q1PKQ2</accession>
<dbReference type="Gene3D" id="6.10.140.530">
    <property type="match status" value="6"/>
</dbReference>
<dbReference type="SUPFAM" id="SSF52540">
    <property type="entry name" value="P-loop containing nucleoside triphosphate hydrolases"/>
    <property type="match status" value="1"/>
</dbReference>
<dbReference type="GO" id="GO:0004386">
    <property type="term" value="F:helicase activity"/>
    <property type="evidence" value="ECO:0007669"/>
    <property type="project" value="UniProtKB-KW"/>
</dbReference>
<keyword evidence="3" id="KW-0378">Hydrolase</keyword>
<reference evidence="3" key="2">
    <citation type="submission" date="2006-04" db="EMBL/GenBank/DDBJ databases">
        <title>Sequencing of the draft fosmids and assembly of Prochlorococcus marinus environmental genome fragment.</title>
        <authorList>
            <consortium name="US DOE Joint Genome Institute (JGI)"/>
            <person name="Copeland A."/>
            <person name="Lucas S."/>
            <person name="Lapidus A."/>
            <person name="Barry K."/>
            <person name="Detter J.C."/>
            <person name="Glavina T."/>
            <person name="Hammon N."/>
            <person name="Israni S."/>
            <person name="Richardson P."/>
        </authorList>
    </citation>
    <scope>NUCLEOTIDE SEQUENCE</scope>
</reference>
<dbReference type="InterPro" id="IPR011335">
    <property type="entry name" value="Restrct_endonuc-II-like"/>
</dbReference>
<evidence type="ECO:0000313" key="3">
    <source>
        <dbReference type="EMBL" id="ABE10993.1"/>
    </source>
</evidence>
<dbReference type="PANTHER" id="PTHR33418:SF1">
    <property type="entry name" value="HELICASE-ASSOCIATED DOMAIN-CONTAINING PROTEIN"/>
    <property type="match status" value="1"/>
</dbReference>
<dbReference type="InterPro" id="IPR001650">
    <property type="entry name" value="Helicase_C-like"/>
</dbReference>
<dbReference type="PROSITE" id="PS51192">
    <property type="entry name" value="HELICASE_ATP_BIND_1"/>
    <property type="match status" value="1"/>
</dbReference>
<dbReference type="CDD" id="cd18785">
    <property type="entry name" value="SF2_C"/>
    <property type="match status" value="1"/>
</dbReference>
<dbReference type="InterPro" id="IPR005114">
    <property type="entry name" value="Helicase_assoc"/>
</dbReference>
<dbReference type="PROSITE" id="PS51194">
    <property type="entry name" value="HELICASE_CTER"/>
    <property type="match status" value="1"/>
</dbReference>
<evidence type="ECO:0000259" key="2">
    <source>
        <dbReference type="PROSITE" id="PS51194"/>
    </source>
</evidence>
<dbReference type="GO" id="GO:0016787">
    <property type="term" value="F:hydrolase activity"/>
    <property type="evidence" value="ECO:0007669"/>
    <property type="project" value="InterPro"/>
</dbReference>
<keyword evidence="3" id="KW-0347">Helicase</keyword>
<dbReference type="InterPro" id="IPR039442">
    <property type="entry name" value="Mrr-like_dom"/>
</dbReference>
<dbReference type="InterPro" id="IPR014001">
    <property type="entry name" value="Helicase_ATP-bd"/>
</dbReference>
<evidence type="ECO:0000259" key="1">
    <source>
        <dbReference type="PROSITE" id="PS51192"/>
    </source>
</evidence>
<feature type="domain" description="Helicase ATP-binding" evidence="1">
    <location>
        <begin position="173"/>
        <end position="364"/>
    </location>
</feature>
<dbReference type="PANTHER" id="PTHR33418">
    <property type="entry name" value="HELICASE-ASSOCIATED"/>
    <property type="match status" value="1"/>
</dbReference>
<feature type="domain" description="Helicase C-terminal" evidence="2">
    <location>
        <begin position="440"/>
        <end position="603"/>
    </location>
</feature>
<dbReference type="SUPFAM" id="SSF52980">
    <property type="entry name" value="Restriction endonuclease-like"/>
    <property type="match status" value="1"/>
</dbReference>
<dbReference type="Pfam" id="PF04851">
    <property type="entry name" value="ResIII"/>
    <property type="match status" value="1"/>
</dbReference>
<gene>
    <name evidence="3" type="ORF">ASNC612_0020</name>
</gene>
<dbReference type="SMART" id="SM00490">
    <property type="entry name" value="HELICc"/>
    <property type="match status" value="1"/>
</dbReference>
<dbReference type="InterPro" id="IPR006935">
    <property type="entry name" value="Helicase/UvrB_N"/>
</dbReference>
<dbReference type="Pfam" id="PF03457">
    <property type="entry name" value="HA"/>
    <property type="match status" value="6"/>
</dbReference>
<dbReference type="InterPro" id="IPR027417">
    <property type="entry name" value="P-loop_NTPase"/>
</dbReference>